<proteinExistence type="predicted"/>
<dbReference type="Gene3D" id="2.60.120.260">
    <property type="entry name" value="Galactose-binding domain-like"/>
    <property type="match status" value="1"/>
</dbReference>
<dbReference type="AlphaFoldDB" id="A0AA44F5E5"/>
<dbReference type="InterPro" id="IPR008979">
    <property type="entry name" value="Galactose-bd-like_sf"/>
</dbReference>
<dbReference type="SUPFAM" id="SSF49785">
    <property type="entry name" value="Galactose-binding domain-like"/>
    <property type="match status" value="1"/>
</dbReference>
<dbReference type="RefSeq" id="WP_174018896.1">
    <property type="nucleotide sequence ID" value="NZ_JAAMAW010000021.1"/>
</dbReference>
<organism evidence="1 2">
    <name type="scientific">Agrobacterium tumefaciens</name>
    <dbReference type="NCBI Taxonomy" id="358"/>
    <lineage>
        <taxon>Bacteria</taxon>
        <taxon>Pseudomonadati</taxon>
        <taxon>Pseudomonadota</taxon>
        <taxon>Alphaproteobacteria</taxon>
        <taxon>Hyphomicrobiales</taxon>
        <taxon>Rhizobiaceae</taxon>
        <taxon>Rhizobium/Agrobacterium group</taxon>
        <taxon>Agrobacterium</taxon>
        <taxon>Agrobacterium tumefaciens complex</taxon>
    </lineage>
</organism>
<protein>
    <submittedName>
        <fullName evidence="1">Discoidin domain-containing protein</fullName>
    </submittedName>
</protein>
<evidence type="ECO:0000313" key="1">
    <source>
        <dbReference type="EMBL" id="NTC29702.1"/>
    </source>
</evidence>
<sequence length="262" mass="28875">MELTLKVVDAHGTVKAAATSVDETFLVYREAYQVGDQVVIEASEAGHLVLALDDAIGASLVYMAGEAYALPVPFGARRVPYSPSAFDGAIHRLYVRKARLEEFGSRRNLALNPWDDHGNSTVFPHAKANVETRGEAVFAARNAIDGEKANDDHGFWPYTSWGINQNPDATLTLDFGRPVQIDEIVFYLRADFPHDAWWEEASVTFSYGKTSSFALVKSGAAQCFGIEPRTVEWISVHSLIKAEDPSPFPALTQIEVWGQEVD</sequence>
<reference evidence="1" key="1">
    <citation type="journal article" date="2020" name="Science">
        <title>Unexpected conservation and global transmission of agrobacterial virulence plasmids.</title>
        <authorList>
            <person name="Weisberg A.J."/>
            <person name="Davis E.W. 2nd"/>
            <person name="Tabima J."/>
            <person name="Belcher M.S."/>
            <person name="Miller M."/>
            <person name="Kuo C.H."/>
            <person name="Loper J.E."/>
            <person name="Grunwald N.J."/>
            <person name="Putnam M.L."/>
            <person name="Chang J.H."/>
        </authorList>
    </citation>
    <scope>NUCLEOTIDE SEQUENCE</scope>
    <source>
        <strain evidence="1">17-1853-1a</strain>
    </source>
</reference>
<dbReference type="Proteomes" id="UP000702952">
    <property type="component" value="Unassembled WGS sequence"/>
</dbReference>
<accession>A0AA44F5E5</accession>
<gene>
    <name evidence="1" type="ORF">G6M46_16325</name>
</gene>
<name>A0AA44F5E5_AGRTU</name>
<dbReference type="EMBL" id="JAAMAY010000027">
    <property type="protein sequence ID" value="NTC29702.1"/>
    <property type="molecule type" value="Genomic_DNA"/>
</dbReference>
<comment type="caution">
    <text evidence="1">The sequence shown here is derived from an EMBL/GenBank/DDBJ whole genome shotgun (WGS) entry which is preliminary data.</text>
</comment>
<evidence type="ECO:0000313" key="2">
    <source>
        <dbReference type="Proteomes" id="UP000702952"/>
    </source>
</evidence>